<evidence type="ECO:0000256" key="2">
    <source>
        <dbReference type="SAM" id="Coils"/>
    </source>
</evidence>
<dbReference type="PROSITE" id="PS50853">
    <property type="entry name" value="FN3"/>
    <property type="match status" value="10"/>
</dbReference>
<proteinExistence type="predicted"/>
<keyword evidence="2" id="KW-0175">Coiled coil</keyword>
<evidence type="ECO:0000256" key="3">
    <source>
        <dbReference type="SAM" id="Phobius"/>
    </source>
</evidence>
<dbReference type="InterPro" id="IPR013099">
    <property type="entry name" value="K_chnl_dom"/>
</dbReference>
<feature type="domain" description="Fibronectin type-III" evidence="4">
    <location>
        <begin position="1"/>
        <end position="40"/>
    </location>
</feature>
<keyword evidence="3" id="KW-0812">Transmembrane</keyword>
<comment type="caution">
    <text evidence="5">The sequence shown here is derived from an EMBL/GenBank/DDBJ whole genome shotgun (WGS) entry which is preliminary data.</text>
</comment>
<feature type="transmembrane region" description="Helical" evidence="3">
    <location>
        <begin position="1220"/>
        <end position="1242"/>
    </location>
</feature>
<feature type="domain" description="Fibronectin type-III" evidence="4">
    <location>
        <begin position="45"/>
        <end position="138"/>
    </location>
</feature>
<dbReference type="SUPFAM" id="SSF81324">
    <property type="entry name" value="Voltage-gated potassium channels"/>
    <property type="match status" value="1"/>
</dbReference>
<organism evidence="5 6">
    <name type="scientific">Pocillopora meandrina</name>
    <dbReference type="NCBI Taxonomy" id="46732"/>
    <lineage>
        <taxon>Eukaryota</taxon>
        <taxon>Metazoa</taxon>
        <taxon>Cnidaria</taxon>
        <taxon>Anthozoa</taxon>
        <taxon>Hexacorallia</taxon>
        <taxon>Scleractinia</taxon>
        <taxon>Astrocoeniina</taxon>
        <taxon>Pocilloporidae</taxon>
        <taxon>Pocillopora</taxon>
    </lineage>
</organism>
<keyword evidence="1" id="KW-0677">Repeat</keyword>
<dbReference type="Pfam" id="PF07885">
    <property type="entry name" value="Ion_trans_2"/>
    <property type="match status" value="1"/>
</dbReference>
<dbReference type="Gene3D" id="2.60.40.10">
    <property type="entry name" value="Immunoglobulins"/>
    <property type="match status" value="10"/>
</dbReference>
<feature type="domain" description="Fibronectin type-III" evidence="4">
    <location>
        <begin position="260"/>
        <end position="355"/>
    </location>
</feature>
<dbReference type="FunFam" id="2.60.40.10:FF:000028">
    <property type="entry name" value="Neuronal cell adhesion molecule"/>
    <property type="match status" value="5"/>
</dbReference>
<feature type="coiled-coil region" evidence="2">
    <location>
        <begin position="1455"/>
        <end position="1482"/>
    </location>
</feature>
<dbReference type="Pfam" id="PF00041">
    <property type="entry name" value="fn3"/>
    <property type="match status" value="8"/>
</dbReference>
<feature type="domain" description="Fibronectin type-III" evidence="4">
    <location>
        <begin position="553"/>
        <end position="659"/>
    </location>
</feature>
<protein>
    <recommendedName>
        <fullName evidence="4">Fibronectin type-III domain-containing protein</fullName>
    </recommendedName>
</protein>
<feature type="domain" description="Fibronectin type-III" evidence="4">
    <location>
        <begin position="455"/>
        <end position="551"/>
    </location>
</feature>
<keyword evidence="3" id="KW-0472">Membrane</keyword>
<dbReference type="InterPro" id="IPR003961">
    <property type="entry name" value="FN3_dom"/>
</dbReference>
<dbReference type="InterPro" id="IPR050713">
    <property type="entry name" value="RTP_Phos/Ushers"/>
</dbReference>
<keyword evidence="3" id="KW-1133">Transmembrane helix</keyword>
<dbReference type="InterPro" id="IPR013783">
    <property type="entry name" value="Ig-like_fold"/>
</dbReference>
<keyword evidence="6" id="KW-1185">Reference proteome</keyword>
<feature type="transmembrane region" description="Helical" evidence="3">
    <location>
        <begin position="1254"/>
        <end position="1282"/>
    </location>
</feature>
<evidence type="ECO:0000256" key="1">
    <source>
        <dbReference type="ARBA" id="ARBA00022737"/>
    </source>
</evidence>
<dbReference type="SUPFAM" id="SSF49265">
    <property type="entry name" value="Fibronectin type III"/>
    <property type="match status" value="6"/>
</dbReference>
<feature type="domain" description="Fibronectin type-III" evidence="4">
    <location>
        <begin position="854"/>
        <end position="953"/>
    </location>
</feature>
<dbReference type="SMART" id="SM00060">
    <property type="entry name" value="FN3"/>
    <property type="match status" value="9"/>
</dbReference>
<dbReference type="PANTHER" id="PTHR46957">
    <property type="entry name" value="CYTOKINE RECEPTOR"/>
    <property type="match status" value="1"/>
</dbReference>
<accession>A0AAU9XM51</accession>
<dbReference type="GO" id="GO:0016020">
    <property type="term" value="C:membrane"/>
    <property type="evidence" value="ECO:0007669"/>
    <property type="project" value="UniProtKB-SubCell"/>
</dbReference>
<dbReference type="EMBL" id="CALNXJ010000052">
    <property type="protein sequence ID" value="CAH3152812.1"/>
    <property type="molecule type" value="Genomic_DNA"/>
</dbReference>
<reference evidence="5 6" key="1">
    <citation type="submission" date="2022-05" db="EMBL/GenBank/DDBJ databases">
        <authorList>
            <consortium name="Genoscope - CEA"/>
            <person name="William W."/>
        </authorList>
    </citation>
    <scope>NUCLEOTIDE SEQUENCE [LARGE SCALE GENOMIC DNA]</scope>
</reference>
<evidence type="ECO:0000313" key="6">
    <source>
        <dbReference type="Proteomes" id="UP001159428"/>
    </source>
</evidence>
<feature type="domain" description="Fibronectin type-III" evidence="4">
    <location>
        <begin position="143"/>
        <end position="255"/>
    </location>
</feature>
<feature type="domain" description="Fibronectin type-III" evidence="4">
    <location>
        <begin position="664"/>
        <end position="758"/>
    </location>
</feature>
<feature type="domain" description="Fibronectin type-III" evidence="4">
    <location>
        <begin position="957"/>
        <end position="1058"/>
    </location>
</feature>
<evidence type="ECO:0000313" key="5">
    <source>
        <dbReference type="EMBL" id="CAH3152812.1"/>
    </source>
</evidence>
<dbReference type="CDD" id="cd00063">
    <property type="entry name" value="FN3"/>
    <property type="match status" value="8"/>
</dbReference>
<gene>
    <name evidence="5" type="ORF">PMEA_00026858</name>
</gene>
<dbReference type="Gene3D" id="1.10.287.70">
    <property type="match status" value="1"/>
</dbReference>
<dbReference type="InterPro" id="IPR036116">
    <property type="entry name" value="FN3_sf"/>
</dbReference>
<dbReference type="Proteomes" id="UP001159428">
    <property type="component" value="Unassembled WGS sequence"/>
</dbReference>
<evidence type="ECO:0000259" key="4">
    <source>
        <dbReference type="PROSITE" id="PS50853"/>
    </source>
</evidence>
<feature type="domain" description="Fibronectin type-III" evidence="4">
    <location>
        <begin position="763"/>
        <end position="852"/>
    </location>
</feature>
<dbReference type="PANTHER" id="PTHR46957:SF3">
    <property type="entry name" value="CYTOKINE RECEPTOR"/>
    <property type="match status" value="1"/>
</dbReference>
<feature type="transmembrane region" description="Helical" evidence="3">
    <location>
        <begin position="1183"/>
        <end position="1208"/>
    </location>
</feature>
<sequence>MAVKIEELEVYTDYHVEVRAFNNATFGPNATIAVFRTDEGVPTSPPVNVRAKADEKNATLISVHWEQVPLADRRGEISRYLVTVEHEGGEEITLNVTGLNATIPRLKPYTVYHVTVAAWTSKGASNASEKAEVRTEEAAPWNPPTHVNMSYDPFMLNDIFNFTWEPVQGRLNGILRGYKVRWKQVKSIKYYIRNITNSTTNLASNRRRRRSVSDIITEIRLTNLSLYTNYSFEVAAITVAVGKFSDKYYFMSQEGVPTAPPGNVRSYNTSSSSIFVSWTRPNKSEIHGVLKGYEISYTPADNANATRKVMLCHLNTSYELTRLRIFTLYNITVAAFTIKGIGNESQLLQVYTAEEGTGETLFKMMFDSDLYLSSASSTQSCDTHFPAFLTLYSTRIFLYDMFHQVNGLAIIKFLMVTKLSLSDIMVYSTRIVSCKCSAVNAHCLGLSVFVAPQAPPENVTAVAVNGSSIRVSWGPVPKDKRNGIITGYRVLFGSRTLKNVTNGTRQVRGTRNSVVIGDLEMFVTYSFGVQARTKIGRGDFSEPVNQTTTQTVPNVTLQLNGMPSNSSINVTWKVIEKPFGLNTPDKYEIESCTVDDSCQNRSCLTNITSKNWHEFTNLRGGTTHKFRVRPIELSAKDDTVLKYSEGNFSEQINVTTKEGAPTGSPLNVTAIPHSQSSIKITWDEVDPCYRNGKITEYNLEVYNSSGQGIQAIDFNDTTPRVGIVKNLVFANYSVRVRASTVAGNGPFSQSKNTTTHEPAPNFVPQILRVTATGNTTINVKWNCTGIPPGDLAGYSVWYNSTTVTQQKTVDRQPCETNLTGLKPFTDYTISVAARTTQPGNYSKERSAKTLEGVPGEAPEVEVEILESSSVSITWEPIPENSRNGIIKGYHIEYHPEDENKTAVLKENLPNENFTSHILTSLRKFTTYMIKVAAYTKAGIGPLFNKTFKTSDDFPSAAPINLTAINSVSPHEIKVTWKPVPEEYMNGDLVDYQVTYQRVKIGGVPIDFEPVGSVSTGKKNSWTLKNLDPYSEYKITVAARTGRGLGPRTSASYGETCHCEQNFTTSWRRYEPYVNFTEDNEPGEIIPVVLRSMVRECCGKCQSYGEVKLDFKRNGRSNTSERHSYMDLLQNLDETTDFTFPVSGYKEQDSYKGGYGFAPIIESAGVAFIVYPDTMQNQNTMYQSVLLCLPVMSLPIVLAYIAGVIIWCLERRQNPQDFPPSFLLGTWEGIWWSFVSMTTLGYGDRAPLSHKGRSFAMLWTLTGLVIISLTMAMITTALTSITLQSKIKLYGSKVAAEFNSPEYNVATRRNAKIDPGKEYKGVDDMTEALLNREVEGILVDTYSAGLRSDLFNRPGLQVNEILDYKTAYGVVLSPKVTQLGKCFERYLTSHRAEIFEMIKRKAKPIETSGAKETSEEEASGGLLDSGSPTFLKALKYACVSLGIALVLSLIYECIRCIRARQKVHQKESHKAKLQEEMQTLVEEFNQRVLEVKMKLREKHIRQIIKYWKLQKKSMCSAGMEHEWLRISTASPHNGELTISEI</sequence>
<name>A0AAU9XM51_9CNID</name>